<accession>A0ABX9BK92</accession>
<evidence type="ECO:0000313" key="2">
    <source>
        <dbReference type="Proteomes" id="UP000248827"/>
    </source>
</evidence>
<proteinExistence type="predicted"/>
<gene>
    <name evidence="1" type="ORF">DET54_106216</name>
</gene>
<keyword evidence="2" id="KW-1185">Reference proteome</keyword>
<name>A0ABX9BK92_9BACL</name>
<comment type="caution">
    <text evidence="1">The sequence shown here is derived from an EMBL/GenBank/DDBJ whole genome shotgun (WGS) entry which is preliminary data.</text>
</comment>
<dbReference type="Proteomes" id="UP000248827">
    <property type="component" value="Unassembled WGS sequence"/>
</dbReference>
<dbReference type="EMBL" id="QLLI01000006">
    <property type="protein sequence ID" value="RAI96858.1"/>
    <property type="molecule type" value="Genomic_DNA"/>
</dbReference>
<protein>
    <submittedName>
        <fullName evidence="1">Uncharacterized protein</fullName>
    </submittedName>
</protein>
<dbReference type="RefSeq" id="WP_111620031.1">
    <property type="nucleotide sequence ID" value="NZ_QLLI01000006.1"/>
</dbReference>
<organism evidence="1 2">
    <name type="scientific">Paenibacillus pabuli</name>
    <dbReference type="NCBI Taxonomy" id="1472"/>
    <lineage>
        <taxon>Bacteria</taxon>
        <taxon>Bacillati</taxon>
        <taxon>Bacillota</taxon>
        <taxon>Bacilli</taxon>
        <taxon>Bacillales</taxon>
        <taxon>Paenibacillaceae</taxon>
        <taxon>Paenibacillus</taxon>
    </lineage>
</organism>
<reference evidence="1 2" key="1">
    <citation type="submission" date="2018-06" db="EMBL/GenBank/DDBJ databases">
        <title>Freshwater and sediment microbial communities from various areas in North America, analyzing microbe dynamics in response to fracking.</title>
        <authorList>
            <person name="Lamendella R."/>
        </authorList>
    </citation>
    <scope>NUCLEOTIDE SEQUENCE [LARGE SCALE GENOMIC DNA]</scope>
    <source>
        <strain evidence="1 2">NG-13</strain>
    </source>
</reference>
<sequence length="104" mass="11653">MSFEDRVVSILRQADRRKSIAKANSEEVKTILQNLMQRLAVINVTSSLDLKEDLAVETVHVTVNGYTFPIFVDELIREADTSSKDLAELIVDDFLDKLKEAASA</sequence>
<evidence type="ECO:0000313" key="1">
    <source>
        <dbReference type="EMBL" id="RAI96858.1"/>
    </source>
</evidence>